<sequence length="245" mass="28496">RDLDRLERWAERNLMKFNKGKCKVLHLGRNNPMQQDRLGVDLLESSSAEKDLGVLVDKLNMSQHCALVAKKANVILGCIRQSVASRSREVILPLSSALVRPPLEYCVQFWAPQYKRDMALLERVQRRATKMIRGLEHLSYEERLQELGLFSLEKRRLRGDLINVYKYLKGECQEDEASLFSGVPSNRTRGNGQKLSHRKFHLNLRKNFFTVRVTEHWNRLPREVVESPSLEIFKSRLDVILGNML</sequence>
<feature type="non-terminal residue" evidence="1">
    <location>
        <position position="245"/>
    </location>
</feature>
<dbReference type="PANTHER" id="PTHR33332">
    <property type="entry name" value="REVERSE TRANSCRIPTASE DOMAIN-CONTAINING PROTEIN"/>
    <property type="match status" value="1"/>
</dbReference>
<reference evidence="1 2" key="1">
    <citation type="submission" date="2014-04" db="EMBL/GenBank/DDBJ databases">
        <title>Genome evolution of avian class.</title>
        <authorList>
            <person name="Zhang G."/>
            <person name="Li C."/>
        </authorList>
    </citation>
    <scope>NUCLEOTIDE SEQUENCE [LARGE SCALE GENOMIC DNA]</scope>
    <source>
        <strain evidence="1">BGI_N308</strain>
    </source>
</reference>
<dbReference type="AlphaFoldDB" id="A0A093J661"/>
<dbReference type="Proteomes" id="UP000053584">
    <property type="component" value="Unassembled WGS sequence"/>
</dbReference>
<dbReference type="PRINTS" id="PR01345">
    <property type="entry name" value="CERVTRCPTASE"/>
</dbReference>
<protein>
    <recommendedName>
        <fullName evidence="3">Reverse transcriptase domain-containing protein</fullName>
    </recommendedName>
</protein>
<evidence type="ECO:0000313" key="2">
    <source>
        <dbReference type="Proteomes" id="UP000053584"/>
    </source>
</evidence>
<accession>A0A093J661</accession>
<proteinExistence type="predicted"/>
<evidence type="ECO:0008006" key="3">
    <source>
        <dbReference type="Google" id="ProtNLM"/>
    </source>
</evidence>
<evidence type="ECO:0000313" key="1">
    <source>
        <dbReference type="EMBL" id="KFV74419.1"/>
    </source>
</evidence>
<gene>
    <name evidence="1" type="ORF">N308_04924</name>
</gene>
<feature type="non-terminal residue" evidence="1">
    <location>
        <position position="1"/>
    </location>
</feature>
<organism evidence="1 2">
    <name type="scientific">Struthio camelus australis</name>
    <dbReference type="NCBI Taxonomy" id="441894"/>
    <lineage>
        <taxon>Eukaryota</taxon>
        <taxon>Metazoa</taxon>
        <taxon>Chordata</taxon>
        <taxon>Craniata</taxon>
        <taxon>Vertebrata</taxon>
        <taxon>Euteleostomi</taxon>
        <taxon>Archelosauria</taxon>
        <taxon>Archosauria</taxon>
        <taxon>Dinosauria</taxon>
        <taxon>Saurischia</taxon>
        <taxon>Theropoda</taxon>
        <taxon>Coelurosauria</taxon>
        <taxon>Aves</taxon>
        <taxon>Palaeognathae</taxon>
        <taxon>Struthioniformes</taxon>
        <taxon>Struthionidae</taxon>
        <taxon>Struthio</taxon>
    </lineage>
</organism>
<name>A0A093J661_STRCA</name>
<keyword evidence="2" id="KW-1185">Reference proteome</keyword>
<dbReference type="EMBL" id="KL205774">
    <property type="protein sequence ID" value="KFV74419.1"/>
    <property type="molecule type" value="Genomic_DNA"/>
</dbReference>